<keyword evidence="5" id="KW-0812">Transmembrane</keyword>
<evidence type="ECO:0000256" key="4">
    <source>
        <dbReference type="SAM" id="MobiDB-lite"/>
    </source>
</evidence>
<evidence type="ECO:0000256" key="5">
    <source>
        <dbReference type="SAM" id="Phobius"/>
    </source>
</evidence>
<dbReference type="InterPro" id="IPR050482">
    <property type="entry name" value="Sensor_HK_TwoCompSys"/>
</dbReference>
<feature type="transmembrane region" description="Helical" evidence="5">
    <location>
        <begin position="207"/>
        <end position="226"/>
    </location>
</feature>
<name>A0A516GFA0_9MICO</name>
<organism evidence="8 9">
    <name type="scientific">Ornithinimicrobium ciconiae</name>
    <dbReference type="NCBI Taxonomy" id="2594265"/>
    <lineage>
        <taxon>Bacteria</taxon>
        <taxon>Bacillati</taxon>
        <taxon>Actinomycetota</taxon>
        <taxon>Actinomycetes</taxon>
        <taxon>Micrococcales</taxon>
        <taxon>Ornithinimicrobiaceae</taxon>
        <taxon>Ornithinimicrobium</taxon>
    </lineage>
</organism>
<dbReference type="KEGG" id="orz:FNH13_03520"/>
<keyword evidence="5" id="KW-0472">Membrane</keyword>
<feature type="domain" description="Phage shock protein PspC N-terminal" evidence="7">
    <location>
        <begin position="2"/>
        <end position="54"/>
    </location>
</feature>
<reference evidence="8 9" key="1">
    <citation type="submission" date="2019-07" db="EMBL/GenBank/DDBJ databases">
        <title>complete genome sequencing of Ornithinimicrobium sp. H23M54.</title>
        <authorList>
            <person name="Bae J.-W."/>
            <person name="Lee S.-Y."/>
        </authorList>
    </citation>
    <scope>NUCLEOTIDE SEQUENCE [LARGE SCALE GENOMIC DNA]</scope>
    <source>
        <strain evidence="8 9">H23M54</strain>
    </source>
</reference>
<proteinExistence type="predicted"/>
<evidence type="ECO:0000256" key="2">
    <source>
        <dbReference type="ARBA" id="ARBA00022777"/>
    </source>
</evidence>
<keyword evidence="3" id="KW-0902">Two-component regulatory system</keyword>
<evidence type="ECO:0000256" key="1">
    <source>
        <dbReference type="ARBA" id="ARBA00022679"/>
    </source>
</evidence>
<evidence type="ECO:0000259" key="6">
    <source>
        <dbReference type="Pfam" id="PF02518"/>
    </source>
</evidence>
<evidence type="ECO:0000259" key="7">
    <source>
        <dbReference type="Pfam" id="PF04024"/>
    </source>
</evidence>
<dbReference type="Proteomes" id="UP000315395">
    <property type="component" value="Chromosome"/>
</dbReference>
<dbReference type="GO" id="GO:0016301">
    <property type="term" value="F:kinase activity"/>
    <property type="evidence" value="ECO:0007669"/>
    <property type="project" value="UniProtKB-KW"/>
</dbReference>
<keyword evidence="9" id="KW-1185">Reference proteome</keyword>
<dbReference type="GO" id="GO:0000160">
    <property type="term" value="P:phosphorelay signal transduction system"/>
    <property type="evidence" value="ECO:0007669"/>
    <property type="project" value="UniProtKB-KW"/>
</dbReference>
<dbReference type="PANTHER" id="PTHR24421:SF61">
    <property type="entry name" value="OXYGEN SENSOR HISTIDINE KINASE NREB"/>
    <property type="match status" value="1"/>
</dbReference>
<keyword evidence="5" id="KW-1133">Transmembrane helix</keyword>
<dbReference type="Pfam" id="PF04024">
    <property type="entry name" value="PspC"/>
    <property type="match status" value="1"/>
</dbReference>
<feature type="compositionally biased region" description="Basic and acidic residues" evidence="4">
    <location>
        <begin position="444"/>
        <end position="453"/>
    </location>
</feature>
<gene>
    <name evidence="8" type="ORF">FNH13_03520</name>
</gene>
<feature type="transmembrane region" description="Helical" evidence="5">
    <location>
        <begin position="136"/>
        <end position="155"/>
    </location>
</feature>
<feature type="transmembrane region" description="Helical" evidence="5">
    <location>
        <begin position="26"/>
        <end position="49"/>
    </location>
</feature>
<evidence type="ECO:0000313" key="9">
    <source>
        <dbReference type="Proteomes" id="UP000315395"/>
    </source>
</evidence>
<dbReference type="EMBL" id="CP041616">
    <property type="protein sequence ID" value="QDO90197.1"/>
    <property type="molecule type" value="Genomic_DNA"/>
</dbReference>
<dbReference type="InterPro" id="IPR003594">
    <property type="entry name" value="HATPase_dom"/>
</dbReference>
<feature type="transmembrane region" description="Helical" evidence="5">
    <location>
        <begin position="176"/>
        <end position="195"/>
    </location>
</feature>
<feature type="transmembrane region" description="Helical" evidence="5">
    <location>
        <begin position="111"/>
        <end position="130"/>
    </location>
</feature>
<dbReference type="Gene3D" id="3.30.565.10">
    <property type="entry name" value="Histidine kinase-like ATPase, C-terminal domain"/>
    <property type="match status" value="1"/>
</dbReference>
<dbReference type="Pfam" id="PF02518">
    <property type="entry name" value="HATPase_c"/>
    <property type="match status" value="1"/>
</dbReference>
<dbReference type="SUPFAM" id="SSF55874">
    <property type="entry name" value="ATPase domain of HSP90 chaperone/DNA topoisomerase II/histidine kinase"/>
    <property type="match status" value="1"/>
</dbReference>
<feature type="region of interest" description="Disordered" evidence="4">
    <location>
        <begin position="414"/>
        <end position="453"/>
    </location>
</feature>
<protein>
    <submittedName>
        <fullName evidence="8">PspC domain-containing protein</fullName>
    </submittedName>
</protein>
<dbReference type="InterPro" id="IPR036890">
    <property type="entry name" value="HATPase_C_sf"/>
</dbReference>
<keyword evidence="1" id="KW-0808">Transferase</keyword>
<dbReference type="InterPro" id="IPR007168">
    <property type="entry name" value="Phageshock_PspC_N"/>
</dbReference>
<accession>A0A516GFA0</accession>
<dbReference type="OrthoDB" id="3534856at2"/>
<feature type="domain" description="Histidine kinase/HSP90-like ATPase" evidence="6">
    <location>
        <begin position="334"/>
        <end position="421"/>
    </location>
</feature>
<keyword evidence="2" id="KW-0418">Kinase</keyword>
<dbReference type="PANTHER" id="PTHR24421">
    <property type="entry name" value="NITRATE/NITRITE SENSOR PROTEIN NARX-RELATED"/>
    <property type="match status" value="1"/>
</dbReference>
<evidence type="ECO:0000313" key="8">
    <source>
        <dbReference type="EMBL" id="QDO90197.1"/>
    </source>
</evidence>
<sequence length="453" mass="46907">MRRAADGRVLAGVCAGLADHLGLHPLALRVGFIVLTAVGGLGALVYAFLWATIEPAVERQASTAPPGSAAPRPTSPGPTSQPDAVGSGSAGGSGTAYGMVQARLRQPGTGILLVLGGGLAILVGAIALVQTLGLNLRLDITLPVLVLTIGAVFVWSQLDTNGRDRLLAHQGNRQQALGRLIIGVGLVAAALIALTAQGRSLDELRDVGFAVVLALVGVGLLAAPYVTRLWRDLREEQAATARATERADIAAHLHDSVLQTLALIQRRADDPGQVTRLARAQERELRSWLYAGPVGHSATLAGAVAAAGHDVEDLYGVPIELVVTGDRPLDDRGQALVNALREALINAVRHGAAPVSAYVEVGTASVEAFVRDHGPGFELDDVPEDRLGVRESILGRMQRHGGTAAVRRLEQGTEVSLELPVGGPPADAGPRQPDASAAASTTPDHPHDQGADS</sequence>
<evidence type="ECO:0000256" key="3">
    <source>
        <dbReference type="ARBA" id="ARBA00023012"/>
    </source>
</evidence>
<dbReference type="AlphaFoldDB" id="A0A516GFA0"/>
<feature type="region of interest" description="Disordered" evidence="4">
    <location>
        <begin position="61"/>
        <end position="92"/>
    </location>
</feature>